<dbReference type="PANTHER" id="PTHR30290:SF9">
    <property type="entry name" value="OLIGOPEPTIDE-BINDING PROTEIN APPA"/>
    <property type="match status" value="1"/>
</dbReference>
<keyword evidence="2" id="KW-0813">Transport</keyword>
<gene>
    <name evidence="5" type="ORF">S12H4_19200</name>
</gene>
<protein>
    <recommendedName>
        <fullName evidence="4">Solute-binding protein family 5 domain-containing protein</fullName>
    </recommendedName>
</protein>
<accession>X1TQ21</accession>
<proteinExistence type="inferred from homology"/>
<evidence type="ECO:0000256" key="3">
    <source>
        <dbReference type="ARBA" id="ARBA00022729"/>
    </source>
</evidence>
<evidence type="ECO:0000313" key="5">
    <source>
        <dbReference type="EMBL" id="GAI82134.1"/>
    </source>
</evidence>
<dbReference type="GO" id="GO:1904680">
    <property type="term" value="F:peptide transmembrane transporter activity"/>
    <property type="evidence" value="ECO:0007669"/>
    <property type="project" value="TreeGrafter"/>
</dbReference>
<reference evidence="5" key="1">
    <citation type="journal article" date="2014" name="Front. Microbiol.">
        <title>High frequency of phylogenetically diverse reductive dehalogenase-homologous genes in deep subseafloor sedimentary metagenomes.</title>
        <authorList>
            <person name="Kawai M."/>
            <person name="Futagami T."/>
            <person name="Toyoda A."/>
            <person name="Takaki Y."/>
            <person name="Nishi S."/>
            <person name="Hori S."/>
            <person name="Arai W."/>
            <person name="Tsubouchi T."/>
            <person name="Morono Y."/>
            <person name="Uchiyama I."/>
            <person name="Ito T."/>
            <person name="Fujiyama A."/>
            <person name="Inagaki F."/>
            <person name="Takami H."/>
        </authorList>
    </citation>
    <scope>NUCLEOTIDE SEQUENCE</scope>
    <source>
        <strain evidence="5">Expedition CK06-06</strain>
    </source>
</reference>
<dbReference type="AlphaFoldDB" id="X1TQ21"/>
<dbReference type="InterPro" id="IPR000914">
    <property type="entry name" value="SBP_5_dom"/>
</dbReference>
<evidence type="ECO:0000256" key="1">
    <source>
        <dbReference type="ARBA" id="ARBA00005695"/>
    </source>
</evidence>
<dbReference type="Gene3D" id="3.90.76.10">
    <property type="entry name" value="Dipeptide-binding Protein, Domain 1"/>
    <property type="match status" value="1"/>
</dbReference>
<organism evidence="5">
    <name type="scientific">marine sediment metagenome</name>
    <dbReference type="NCBI Taxonomy" id="412755"/>
    <lineage>
        <taxon>unclassified sequences</taxon>
        <taxon>metagenomes</taxon>
        <taxon>ecological metagenomes</taxon>
    </lineage>
</organism>
<dbReference type="EMBL" id="BARW01009572">
    <property type="protein sequence ID" value="GAI82134.1"/>
    <property type="molecule type" value="Genomic_DNA"/>
</dbReference>
<dbReference type="PROSITE" id="PS01040">
    <property type="entry name" value="SBP_BACTERIAL_5"/>
    <property type="match status" value="1"/>
</dbReference>
<dbReference type="Pfam" id="PF00496">
    <property type="entry name" value="SBP_bac_5"/>
    <property type="match status" value="1"/>
</dbReference>
<dbReference type="GO" id="GO:0015833">
    <property type="term" value="P:peptide transport"/>
    <property type="evidence" value="ECO:0007669"/>
    <property type="project" value="TreeGrafter"/>
</dbReference>
<dbReference type="PANTHER" id="PTHR30290">
    <property type="entry name" value="PERIPLASMIC BINDING COMPONENT OF ABC TRANSPORTER"/>
    <property type="match status" value="1"/>
</dbReference>
<feature type="non-terminal residue" evidence="5">
    <location>
        <position position="226"/>
    </location>
</feature>
<comment type="caution">
    <text evidence="5">The sequence shown here is derived from an EMBL/GenBank/DDBJ whole genome shotgun (WGS) entry which is preliminary data.</text>
</comment>
<evidence type="ECO:0000256" key="2">
    <source>
        <dbReference type="ARBA" id="ARBA00022448"/>
    </source>
</evidence>
<keyword evidence="3" id="KW-0732">Signal</keyword>
<dbReference type="InterPro" id="IPR039424">
    <property type="entry name" value="SBP_5"/>
</dbReference>
<dbReference type="SUPFAM" id="SSF53850">
    <property type="entry name" value="Periplasmic binding protein-like II"/>
    <property type="match status" value="1"/>
</dbReference>
<name>X1TQ21_9ZZZZ</name>
<sequence>MKRKLTVVLLTGVLCLLGVTSVLAVEKGPVLTFTGMETAPLPEKYNEVPMLKVKVAAGELPPVEKRLPEEPLVVKPIEEIGQYGGTLYEASLGPGTMWDPEHGMIEQYMFIVDNACTKILPDVAKGYELSEDKKTLTIFLRRGMKWSDGAPFTAEDIMFWWEDEAQNKELSPAGPPTWWNIGGEFPEFEKVDDYTIRLHFPKPYPCVVGMISNWQTVQNLFYDPKH</sequence>
<dbReference type="InterPro" id="IPR023765">
    <property type="entry name" value="SBP_5_CS"/>
</dbReference>
<comment type="similarity">
    <text evidence="1">Belongs to the bacterial solute-binding protein 5 family.</text>
</comment>
<feature type="domain" description="Solute-binding protein family 5" evidence="4">
    <location>
        <begin position="119"/>
        <end position="212"/>
    </location>
</feature>
<evidence type="ECO:0000259" key="4">
    <source>
        <dbReference type="Pfam" id="PF00496"/>
    </source>
</evidence>